<sequence>MGFFRSNRGESSAFASQTVIRISPHCSLAWIRTPIPAE</sequence>
<evidence type="ECO:0000313" key="1">
    <source>
        <dbReference type="EMBL" id="UNY41706.1"/>
    </source>
</evidence>
<dbReference type="EMBL" id="OM638608">
    <property type="protein sequence ID" value="UNY41706.1"/>
    <property type="molecule type" value="Genomic_DNA"/>
</dbReference>
<evidence type="ECO:0000313" key="2">
    <source>
        <dbReference type="Proteomes" id="UP000831589"/>
    </source>
</evidence>
<reference evidence="1" key="1">
    <citation type="submission" date="2022-02" db="EMBL/GenBank/DDBJ databases">
        <title>Complete genome sequence of Burkholderia cenocepacia phage Musica.</title>
        <authorList>
            <person name="Le T."/>
            <person name="Yao G."/>
            <person name="Liu M."/>
            <person name="Gonzalez C."/>
        </authorList>
    </citation>
    <scope>NUCLEOTIDE SEQUENCE</scope>
</reference>
<proteinExistence type="predicted"/>
<keyword evidence="2" id="KW-1185">Reference proteome</keyword>
<accession>A0AAE9G8F8</accession>
<dbReference type="Proteomes" id="UP000831589">
    <property type="component" value="Segment"/>
</dbReference>
<gene>
    <name evidence="1" type="ORF">CPT_Musica_047</name>
</gene>
<protein>
    <submittedName>
        <fullName evidence="1">Uncharacterized protein</fullName>
    </submittedName>
</protein>
<name>A0AAE9G8F8_9CAUD</name>
<organism evidence="1 2">
    <name type="scientific">Burkholderia phage Musica</name>
    <dbReference type="NCBI Taxonomy" id="2924903"/>
    <lineage>
        <taxon>Viruses</taxon>
        <taxon>Duplodnaviria</taxon>
        <taxon>Heunggongvirae</taxon>
        <taxon>Uroviricota</taxon>
        <taxon>Caudoviricetes</taxon>
        <taxon>Peduoviridae</taxon>
        <taxon>Kayeltresvirus</taxon>
        <taxon>Kayeltresvirus musica</taxon>
    </lineage>
</organism>